<feature type="transmembrane region" description="Helical" evidence="9">
    <location>
        <begin position="64"/>
        <end position="88"/>
    </location>
</feature>
<feature type="transmembrane region" description="Helical" evidence="9">
    <location>
        <begin position="25"/>
        <end position="52"/>
    </location>
</feature>
<evidence type="ECO:0000256" key="7">
    <source>
        <dbReference type="ARBA" id="ARBA00022989"/>
    </source>
</evidence>
<keyword evidence="5 9" id="KW-0812">Transmembrane</keyword>
<proteinExistence type="inferred from homology"/>
<evidence type="ECO:0000256" key="6">
    <source>
        <dbReference type="ARBA" id="ARBA00022970"/>
    </source>
</evidence>
<evidence type="ECO:0000256" key="3">
    <source>
        <dbReference type="ARBA" id="ARBA00022448"/>
    </source>
</evidence>
<dbReference type="InterPro" id="IPR035906">
    <property type="entry name" value="MetI-like_sf"/>
</dbReference>
<sequence>MMGIMIKGLLEGKRWAALLKALPEYYVPGFIMTLKISIVGLLVALVLGIVFGTFSTMKFKPAKILARIYVEFLQNTPLALQILFYYSVLPLLFSNSGFRIPKFVLGVIGVGVYHGAYIAEVIRTGIEAVPKGQSEAAASQGFSYLETMYYIILPQTIRIIMPPLANQALNLVKNTSILAMVAGMDLMYYTDSWGADRGYFAQAYFTSALLYFIICFPLARLGRYLEIRSMRLPAPKKIVIEEEGLC</sequence>
<dbReference type="PANTHER" id="PTHR30614:SF20">
    <property type="entry name" value="GLUTAMINE TRANSPORT SYSTEM PERMEASE PROTEIN GLNP"/>
    <property type="match status" value="1"/>
</dbReference>
<gene>
    <name evidence="11" type="ORF">WMO41_06170</name>
</gene>
<evidence type="ECO:0000256" key="4">
    <source>
        <dbReference type="ARBA" id="ARBA00022475"/>
    </source>
</evidence>
<dbReference type="InterPro" id="IPR000515">
    <property type="entry name" value="MetI-like"/>
</dbReference>
<keyword evidence="8 9" id="KW-0472">Membrane</keyword>
<reference evidence="11 12" key="1">
    <citation type="submission" date="2024-03" db="EMBL/GenBank/DDBJ databases">
        <title>Human intestinal bacterial collection.</title>
        <authorList>
            <person name="Pauvert C."/>
            <person name="Hitch T.C.A."/>
            <person name="Clavel T."/>
        </authorList>
    </citation>
    <scope>NUCLEOTIDE SEQUENCE [LARGE SCALE GENOMIC DNA]</scope>
    <source>
        <strain evidence="11 12">CLA-AP-H27</strain>
    </source>
</reference>
<keyword evidence="4" id="KW-1003">Cell membrane</keyword>
<name>A0ABV1HK95_9FIRM</name>
<dbReference type="Pfam" id="PF00528">
    <property type="entry name" value="BPD_transp_1"/>
    <property type="match status" value="1"/>
</dbReference>
<keyword evidence="6" id="KW-0029">Amino-acid transport</keyword>
<dbReference type="Gene3D" id="1.10.3720.10">
    <property type="entry name" value="MetI-like"/>
    <property type="match status" value="1"/>
</dbReference>
<dbReference type="CDD" id="cd06261">
    <property type="entry name" value="TM_PBP2"/>
    <property type="match status" value="1"/>
</dbReference>
<dbReference type="NCBIfam" id="TIGR01726">
    <property type="entry name" value="HEQRo_perm_3TM"/>
    <property type="match status" value="1"/>
</dbReference>
<dbReference type="PROSITE" id="PS50928">
    <property type="entry name" value="ABC_TM1"/>
    <property type="match status" value="1"/>
</dbReference>
<protein>
    <submittedName>
        <fullName evidence="11">Amino acid ABC transporter permease</fullName>
    </submittedName>
</protein>
<feature type="transmembrane region" description="Helical" evidence="9">
    <location>
        <begin position="100"/>
        <end position="119"/>
    </location>
</feature>
<comment type="caution">
    <text evidence="11">The sequence shown here is derived from an EMBL/GenBank/DDBJ whole genome shotgun (WGS) entry which is preliminary data.</text>
</comment>
<keyword evidence="12" id="KW-1185">Reference proteome</keyword>
<feature type="transmembrane region" description="Helical" evidence="9">
    <location>
        <begin position="171"/>
        <end position="189"/>
    </location>
</feature>
<comment type="similarity">
    <text evidence="2">Belongs to the binding-protein-dependent transport system permease family. HisMQ subfamily.</text>
</comment>
<evidence type="ECO:0000256" key="2">
    <source>
        <dbReference type="ARBA" id="ARBA00010072"/>
    </source>
</evidence>
<evidence type="ECO:0000259" key="10">
    <source>
        <dbReference type="PROSITE" id="PS50928"/>
    </source>
</evidence>
<comment type="subcellular location">
    <subcellularLocation>
        <location evidence="1 9">Cell membrane</location>
        <topology evidence="1 9">Multi-pass membrane protein</topology>
    </subcellularLocation>
</comment>
<dbReference type="PANTHER" id="PTHR30614">
    <property type="entry name" value="MEMBRANE COMPONENT OF AMINO ACID ABC TRANSPORTER"/>
    <property type="match status" value="1"/>
</dbReference>
<evidence type="ECO:0000313" key="11">
    <source>
        <dbReference type="EMBL" id="MEQ2562745.1"/>
    </source>
</evidence>
<keyword evidence="3 9" id="KW-0813">Transport</keyword>
<dbReference type="Proteomes" id="UP001437460">
    <property type="component" value="Unassembled WGS sequence"/>
</dbReference>
<evidence type="ECO:0000256" key="1">
    <source>
        <dbReference type="ARBA" id="ARBA00004651"/>
    </source>
</evidence>
<organism evidence="11 12">
    <name type="scientific">Ventrimonas faecis</name>
    <dbReference type="NCBI Taxonomy" id="3133170"/>
    <lineage>
        <taxon>Bacteria</taxon>
        <taxon>Bacillati</taxon>
        <taxon>Bacillota</taxon>
        <taxon>Clostridia</taxon>
        <taxon>Lachnospirales</taxon>
        <taxon>Lachnospiraceae</taxon>
        <taxon>Ventrimonas</taxon>
    </lineage>
</organism>
<dbReference type="InterPro" id="IPR043429">
    <property type="entry name" value="ArtM/GltK/GlnP/TcyL/YhdX-like"/>
</dbReference>
<feature type="domain" description="ABC transmembrane type-1" evidence="10">
    <location>
        <begin position="30"/>
        <end position="222"/>
    </location>
</feature>
<evidence type="ECO:0000313" key="12">
    <source>
        <dbReference type="Proteomes" id="UP001437460"/>
    </source>
</evidence>
<dbReference type="EMBL" id="JBBMFJ010000009">
    <property type="protein sequence ID" value="MEQ2562745.1"/>
    <property type="molecule type" value="Genomic_DNA"/>
</dbReference>
<evidence type="ECO:0000256" key="9">
    <source>
        <dbReference type="RuleBase" id="RU363032"/>
    </source>
</evidence>
<dbReference type="InterPro" id="IPR010065">
    <property type="entry name" value="AA_ABC_transptr_permease_3TM"/>
</dbReference>
<dbReference type="SUPFAM" id="SSF161098">
    <property type="entry name" value="MetI-like"/>
    <property type="match status" value="1"/>
</dbReference>
<accession>A0ABV1HK95</accession>
<feature type="transmembrane region" description="Helical" evidence="9">
    <location>
        <begin position="201"/>
        <end position="221"/>
    </location>
</feature>
<keyword evidence="7 9" id="KW-1133">Transmembrane helix</keyword>
<evidence type="ECO:0000256" key="5">
    <source>
        <dbReference type="ARBA" id="ARBA00022692"/>
    </source>
</evidence>
<evidence type="ECO:0000256" key="8">
    <source>
        <dbReference type="ARBA" id="ARBA00023136"/>
    </source>
</evidence>